<organism evidence="6 7">
    <name type="scientific">Brachyspira pilosicoli</name>
    <name type="common">Serpulina pilosicoli</name>
    <dbReference type="NCBI Taxonomy" id="52584"/>
    <lineage>
        <taxon>Bacteria</taxon>
        <taxon>Pseudomonadati</taxon>
        <taxon>Spirochaetota</taxon>
        <taxon>Spirochaetia</taxon>
        <taxon>Brachyspirales</taxon>
        <taxon>Brachyspiraceae</taxon>
        <taxon>Brachyspira</taxon>
    </lineage>
</organism>
<evidence type="ECO:0000256" key="4">
    <source>
        <dbReference type="ARBA" id="ARBA00022833"/>
    </source>
</evidence>
<dbReference type="GO" id="GO:0046872">
    <property type="term" value="F:metal ion binding"/>
    <property type="evidence" value="ECO:0007669"/>
    <property type="project" value="UniProtKB-KW"/>
</dbReference>
<dbReference type="SUPFAM" id="SSF53187">
    <property type="entry name" value="Zn-dependent exopeptidases"/>
    <property type="match status" value="1"/>
</dbReference>
<dbReference type="PIRSF" id="PIRSF039012">
    <property type="entry name" value="ASP"/>
    <property type="match status" value="1"/>
</dbReference>
<dbReference type="Gene3D" id="3.40.630.10">
    <property type="entry name" value="Zn peptidases"/>
    <property type="match status" value="1"/>
</dbReference>
<keyword evidence="3" id="KW-0378">Hydrolase</keyword>
<dbReference type="AlphaFoldDB" id="A0A5C8FCA5"/>
<dbReference type="PANTHER" id="PTHR37326:SF1">
    <property type="entry name" value="BLL3975 PROTEIN"/>
    <property type="match status" value="1"/>
</dbReference>
<dbReference type="EMBL" id="SAXY01000007">
    <property type="protein sequence ID" value="TXJ47044.1"/>
    <property type="molecule type" value="Genomic_DNA"/>
</dbReference>
<dbReference type="InterPro" id="IPR053138">
    <property type="entry name" value="N-alpha-Ac-DABA_deacetylase"/>
</dbReference>
<comment type="cofactor">
    <cofactor evidence="1">
        <name>Zn(2+)</name>
        <dbReference type="ChEBI" id="CHEBI:29105"/>
    </cofactor>
</comment>
<comment type="caution">
    <text evidence="6">The sequence shown here is derived from an EMBL/GenBank/DDBJ whole genome shotgun (WGS) entry which is preliminary data.</text>
</comment>
<dbReference type="CDD" id="cd06254">
    <property type="entry name" value="M14_ASTE_ASPA-like"/>
    <property type="match status" value="1"/>
</dbReference>
<proteinExistence type="predicted"/>
<name>A0A5C8FCA5_BRAPL</name>
<dbReference type="Proteomes" id="UP000323176">
    <property type="component" value="Unassembled WGS sequence"/>
</dbReference>
<evidence type="ECO:0000313" key="6">
    <source>
        <dbReference type="EMBL" id="TXJ47044.1"/>
    </source>
</evidence>
<evidence type="ECO:0000259" key="5">
    <source>
        <dbReference type="Pfam" id="PF24827"/>
    </source>
</evidence>
<dbReference type="InterPro" id="IPR043795">
    <property type="entry name" value="N-alpha-Ac-DABA-like"/>
</dbReference>
<dbReference type="InterPro" id="IPR055438">
    <property type="entry name" value="AstE_AspA_cat"/>
</dbReference>
<reference evidence="6 7" key="1">
    <citation type="journal article" date="1992" name="Lakartidningen">
        <title>[Penicillin V and not amoxicillin is the first choice preparation in acute otitis].</title>
        <authorList>
            <person name="Kamme C."/>
            <person name="Lundgren K."/>
            <person name="Prellner K."/>
        </authorList>
    </citation>
    <scope>NUCLEOTIDE SEQUENCE [LARGE SCALE GENOMIC DNA]</scope>
    <source>
        <strain evidence="6 7">PC5538III-hc</strain>
    </source>
</reference>
<dbReference type="GO" id="GO:0016811">
    <property type="term" value="F:hydrolase activity, acting on carbon-nitrogen (but not peptide) bonds, in linear amides"/>
    <property type="evidence" value="ECO:0007669"/>
    <property type="project" value="InterPro"/>
</dbReference>
<evidence type="ECO:0000256" key="2">
    <source>
        <dbReference type="ARBA" id="ARBA00022723"/>
    </source>
</evidence>
<keyword evidence="4" id="KW-0862">Zinc</keyword>
<keyword evidence="2" id="KW-0479">Metal-binding</keyword>
<accession>A0A5C8FCA5</accession>
<dbReference type="OrthoDB" id="9782876at2"/>
<evidence type="ECO:0000313" key="7">
    <source>
        <dbReference type="Proteomes" id="UP000323176"/>
    </source>
</evidence>
<evidence type="ECO:0000256" key="1">
    <source>
        <dbReference type="ARBA" id="ARBA00001947"/>
    </source>
</evidence>
<dbReference type="Pfam" id="PF24827">
    <property type="entry name" value="AstE_AspA_cat"/>
    <property type="match status" value="1"/>
</dbReference>
<protein>
    <recommendedName>
        <fullName evidence="5">Succinylglutamate desuccinylase/Aspartoacylase catalytic domain-containing protein</fullName>
    </recommendedName>
</protein>
<sequence length="322" mass="36560">MNKIKKEIKKFICKTTGEEIIFPIAYVEGETNNNDKTLAIIGGMHGSEFTGIEAAIRLLNDLESNKLQVKGKLIITTIFNIPAFRENRAFIVPNDNKNPLRLFPGEEYGSYTEAMDYYFWNEILKDAHYSIELHGGDIPESIANCIYIPIVGIEETDNISRKMAEVYNIKYIIDTKMNKDNKYGGAYSRLAFRGIPSILTEAGGNGILDEENVQVHYDGIKNIMIYLDMLCDEKIKDTEERVILNYTASIKADCYGMWYPIVKTEDIVKKGDKVGEIKDYFGKKIKDIVSDYDGVVCILKTNPSLQIGDSLIEINEIEEIKK</sequence>
<evidence type="ECO:0000256" key="3">
    <source>
        <dbReference type="ARBA" id="ARBA00022801"/>
    </source>
</evidence>
<dbReference type="PANTHER" id="PTHR37326">
    <property type="entry name" value="BLL3975 PROTEIN"/>
    <property type="match status" value="1"/>
</dbReference>
<dbReference type="GO" id="GO:0016788">
    <property type="term" value="F:hydrolase activity, acting on ester bonds"/>
    <property type="evidence" value="ECO:0007669"/>
    <property type="project" value="InterPro"/>
</dbReference>
<feature type="domain" description="Succinylglutamate desuccinylase/Aspartoacylase catalytic" evidence="5">
    <location>
        <begin position="35"/>
        <end position="226"/>
    </location>
</feature>
<gene>
    <name evidence="6" type="ORF">EPJ72_00595</name>
</gene>